<dbReference type="SUPFAM" id="SSF56112">
    <property type="entry name" value="Protein kinase-like (PK-like)"/>
    <property type="match status" value="1"/>
</dbReference>
<keyword evidence="7" id="KW-0808">Transferase</keyword>
<feature type="compositionally biased region" description="Basic residues" evidence="4">
    <location>
        <begin position="377"/>
        <end position="396"/>
    </location>
</feature>
<organism evidence="7 8">
    <name type="scientific">Actinacidiphila alni</name>
    <dbReference type="NCBI Taxonomy" id="380248"/>
    <lineage>
        <taxon>Bacteria</taxon>
        <taxon>Bacillati</taxon>
        <taxon>Actinomycetota</taxon>
        <taxon>Actinomycetes</taxon>
        <taxon>Kitasatosporales</taxon>
        <taxon>Streptomycetaceae</taxon>
        <taxon>Actinacidiphila</taxon>
    </lineage>
</organism>
<keyword evidence="8" id="KW-1185">Reference proteome</keyword>
<dbReference type="PANTHER" id="PTHR45832">
    <property type="entry name" value="SERINE/THREONINE-PROTEIN KINASE SAMKA-RELATED-RELATED"/>
    <property type="match status" value="1"/>
</dbReference>
<keyword evidence="5" id="KW-1133">Transmembrane helix</keyword>
<dbReference type="InterPro" id="IPR000719">
    <property type="entry name" value="Prot_kinase_dom"/>
</dbReference>
<feature type="domain" description="Protein kinase" evidence="6">
    <location>
        <begin position="1"/>
        <end position="330"/>
    </location>
</feature>
<evidence type="ECO:0000313" key="7">
    <source>
        <dbReference type="EMBL" id="SFE80504.1"/>
    </source>
</evidence>
<evidence type="ECO:0000256" key="1">
    <source>
        <dbReference type="ARBA" id="ARBA00008874"/>
    </source>
</evidence>
<gene>
    <name evidence="7" type="ORF">SAMN05216251_105259</name>
</gene>
<comment type="similarity">
    <text evidence="1">Belongs to the protein kinase superfamily. STE Ser/Thr protein kinase family. STE20 subfamily.</text>
</comment>
<feature type="compositionally biased region" description="Basic and acidic residues" evidence="4">
    <location>
        <begin position="404"/>
        <end position="426"/>
    </location>
</feature>
<keyword evidence="5" id="KW-0472">Membrane</keyword>
<dbReference type="GO" id="GO:0004672">
    <property type="term" value="F:protein kinase activity"/>
    <property type="evidence" value="ECO:0007669"/>
    <property type="project" value="InterPro"/>
</dbReference>
<proteinExistence type="inferred from homology"/>
<keyword evidence="7" id="KW-0418">Kinase</keyword>
<evidence type="ECO:0000259" key="6">
    <source>
        <dbReference type="PROSITE" id="PS50011"/>
    </source>
</evidence>
<sequence length="665" mass="71510">MDDYAGRVLADRYRLPRPPADEFELVETRAFDTYSGQEVLVRQVLLPEVVSAEVPGDEPGFGDPDALSDSARRALEAARAAAAIPDHPRLVQVFDIFIEGGSLWIASELVSARPLAALLADRPLDAYRAAEVASDVLTALRALHAYGWTHRNVTASTVLVCDDGRAMLAGLAAGAAQEALCGYDPVPRHIQVLAGGGLSGAGEDQSWHGPESALEQERARQNRITVIGAVTERWAPEQAHEVHENWRLSPPVGPAADFWALGSLLFRSVQGHPPFPEESAAELVQMVCAEPPAFAEECGALRPIVESLLRPDPEERPEAEELGGWLRSLIRSAPEPDLGLDMVQVPTDPAKLPIVRRKGELVRRRRRRAAADSDAVRHRRHARGKQSKVTKAKRERVRLSEMMQEAHHEEQEVTYRRPARDGDRSPRSLGKRLLIAVLVVLAAVVAYAVLIMPGSGDTSDNGANGDRTVPAEMPGGHGGAKSTAPSAKPSASKAPTTKAPTTKAAPPPSSVAPPPDLGTDFVMRTDSAGFTVAVHTGWQRTGKNGQGQVRYSGSDLLLTVVPGRDKVSDHGSDPLAYQLEEGELAAFRASSWSAASGLHTLDLRGHSAAEGEYSYRDANDTQVYALNLAVIIDGSYHVVLVSGPDARRADVQRAFDKAVETYTAG</sequence>
<dbReference type="SMART" id="SM00220">
    <property type="entry name" value="S_TKc"/>
    <property type="match status" value="1"/>
</dbReference>
<keyword evidence="5" id="KW-0812">Transmembrane</keyword>
<reference evidence="7 8" key="1">
    <citation type="submission" date="2016-10" db="EMBL/GenBank/DDBJ databases">
        <authorList>
            <person name="de Groot N.N."/>
        </authorList>
    </citation>
    <scope>NUCLEOTIDE SEQUENCE [LARGE SCALE GENOMIC DNA]</scope>
    <source>
        <strain evidence="7 8">CGMCC 4.3510</strain>
    </source>
</reference>
<dbReference type="STRING" id="380248.SAMN05216251_105259"/>
<evidence type="ECO:0000256" key="4">
    <source>
        <dbReference type="SAM" id="MobiDB-lite"/>
    </source>
</evidence>
<dbReference type="InterPro" id="IPR011009">
    <property type="entry name" value="Kinase-like_dom_sf"/>
</dbReference>
<dbReference type="PROSITE" id="PS50011">
    <property type="entry name" value="PROTEIN_KINASE_DOM"/>
    <property type="match status" value="1"/>
</dbReference>
<dbReference type="EMBL" id="FONG01000005">
    <property type="protein sequence ID" value="SFE80504.1"/>
    <property type="molecule type" value="Genomic_DNA"/>
</dbReference>
<dbReference type="Gene3D" id="1.10.510.10">
    <property type="entry name" value="Transferase(Phosphotransferase) domain 1"/>
    <property type="match status" value="1"/>
</dbReference>
<evidence type="ECO:0000256" key="2">
    <source>
        <dbReference type="ARBA" id="ARBA00022741"/>
    </source>
</evidence>
<evidence type="ECO:0000313" key="8">
    <source>
        <dbReference type="Proteomes" id="UP000199323"/>
    </source>
</evidence>
<dbReference type="PANTHER" id="PTHR45832:SF22">
    <property type="entry name" value="SERINE_THREONINE-PROTEIN KINASE SAMKA-RELATED"/>
    <property type="match status" value="1"/>
</dbReference>
<feature type="transmembrane region" description="Helical" evidence="5">
    <location>
        <begin position="433"/>
        <end position="452"/>
    </location>
</feature>
<feature type="compositionally biased region" description="Low complexity" evidence="4">
    <location>
        <begin position="480"/>
        <end position="504"/>
    </location>
</feature>
<feature type="compositionally biased region" description="Pro residues" evidence="4">
    <location>
        <begin position="505"/>
        <end position="516"/>
    </location>
</feature>
<accession>A0A1I2DIZ0</accession>
<evidence type="ECO:0000256" key="5">
    <source>
        <dbReference type="SAM" id="Phobius"/>
    </source>
</evidence>
<dbReference type="RefSeq" id="WP_093713259.1">
    <property type="nucleotide sequence ID" value="NZ_FONG01000005.1"/>
</dbReference>
<keyword evidence="3" id="KW-0067">ATP-binding</keyword>
<keyword evidence="2" id="KW-0547">Nucleotide-binding</keyword>
<name>A0A1I2DIZ0_9ACTN</name>
<protein>
    <submittedName>
        <fullName evidence="7">Protein tyrosine kinase</fullName>
    </submittedName>
</protein>
<feature type="region of interest" description="Disordered" evidence="4">
    <location>
        <begin position="366"/>
        <end position="427"/>
    </location>
</feature>
<feature type="region of interest" description="Disordered" evidence="4">
    <location>
        <begin position="454"/>
        <end position="522"/>
    </location>
</feature>
<dbReference type="Proteomes" id="UP000199323">
    <property type="component" value="Unassembled WGS sequence"/>
</dbReference>
<dbReference type="OrthoDB" id="3870120at2"/>
<evidence type="ECO:0000256" key="3">
    <source>
        <dbReference type="ARBA" id="ARBA00022840"/>
    </source>
</evidence>
<dbReference type="AlphaFoldDB" id="A0A1I2DIZ0"/>
<dbReference type="GO" id="GO:0005524">
    <property type="term" value="F:ATP binding"/>
    <property type="evidence" value="ECO:0007669"/>
    <property type="project" value="UniProtKB-KW"/>
</dbReference>
<dbReference type="InterPro" id="IPR051931">
    <property type="entry name" value="PAK3-like"/>
</dbReference>